<keyword evidence="2" id="KW-1185">Reference proteome</keyword>
<evidence type="ECO:0000313" key="1">
    <source>
        <dbReference type="EMBL" id="OMO95621.1"/>
    </source>
</evidence>
<dbReference type="Proteomes" id="UP000188268">
    <property type="component" value="Unassembled WGS sequence"/>
</dbReference>
<evidence type="ECO:0000313" key="2">
    <source>
        <dbReference type="Proteomes" id="UP000188268"/>
    </source>
</evidence>
<organism evidence="1 2">
    <name type="scientific">Corchorus capsularis</name>
    <name type="common">Jute</name>
    <dbReference type="NCBI Taxonomy" id="210143"/>
    <lineage>
        <taxon>Eukaryota</taxon>
        <taxon>Viridiplantae</taxon>
        <taxon>Streptophyta</taxon>
        <taxon>Embryophyta</taxon>
        <taxon>Tracheophyta</taxon>
        <taxon>Spermatophyta</taxon>
        <taxon>Magnoliopsida</taxon>
        <taxon>eudicotyledons</taxon>
        <taxon>Gunneridae</taxon>
        <taxon>Pentapetalae</taxon>
        <taxon>rosids</taxon>
        <taxon>malvids</taxon>
        <taxon>Malvales</taxon>
        <taxon>Malvaceae</taxon>
        <taxon>Grewioideae</taxon>
        <taxon>Apeibeae</taxon>
        <taxon>Corchorus</taxon>
    </lineage>
</organism>
<gene>
    <name evidence="1" type="ORF">CCACVL1_05347</name>
</gene>
<name>A0A1R3JLC2_COCAP</name>
<accession>A0A1R3JLC2</accession>
<reference evidence="1 2" key="1">
    <citation type="submission" date="2013-09" db="EMBL/GenBank/DDBJ databases">
        <title>Corchorus capsularis genome sequencing.</title>
        <authorList>
            <person name="Alam M."/>
            <person name="Haque M.S."/>
            <person name="Islam M.S."/>
            <person name="Emdad E.M."/>
            <person name="Islam M.M."/>
            <person name="Ahmed B."/>
            <person name="Halim A."/>
            <person name="Hossen Q.M.M."/>
            <person name="Hossain M.Z."/>
            <person name="Ahmed R."/>
            <person name="Khan M.M."/>
            <person name="Islam R."/>
            <person name="Rashid M.M."/>
            <person name="Khan S.A."/>
            <person name="Rahman M.S."/>
            <person name="Alam M."/>
        </authorList>
    </citation>
    <scope>NUCLEOTIDE SEQUENCE [LARGE SCALE GENOMIC DNA]</scope>
    <source>
        <strain evidence="2">cv. CVL-1</strain>
        <tissue evidence="1">Whole seedling</tissue>
    </source>
</reference>
<protein>
    <submittedName>
        <fullName evidence="1">Uncharacterized protein</fullName>
    </submittedName>
</protein>
<dbReference type="Gramene" id="OMO95621">
    <property type="protein sequence ID" value="OMO95621"/>
    <property type="gene ID" value="CCACVL1_05347"/>
</dbReference>
<dbReference type="AlphaFoldDB" id="A0A1R3JLC2"/>
<proteinExistence type="predicted"/>
<sequence>MDCRSIPIQTSALGGNMNPIDLAIVVFGREALHAMYPVSNYYRIIL</sequence>
<comment type="caution">
    <text evidence="1">The sequence shown here is derived from an EMBL/GenBank/DDBJ whole genome shotgun (WGS) entry which is preliminary data.</text>
</comment>
<dbReference type="EMBL" id="AWWV01007620">
    <property type="protein sequence ID" value="OMO95621.1"/>
    <property type="molecule type" value="Genomic_DNA"/>
</dbReference>